<proteinExistence type="predicted"/>
<organism evidence="6 7">
    <name type="scientific">Ascosphaera apis ARSEF 7405</name>
    <dbReference type="NCBI Taxonomy" id="392613"/>
    <lineage>
        <taxon>Eukaryota</taxon>
        <taxon>Fungi</taxon>
        <taxon>Dikarya</taxon>
        <taxon>Ascomycota</taxon>
        <taxon>Pezizomycotina</taxon>
        <taxon>Eurotiomycetes</taxon>
        <taxon>Eurotiomycetidae</taxon>
        <taxon>Onygenales</taxon>
        <taxon>Ascosphaeraceae</taxon>
        <taxon>Ascosphaera</taxon>
    </lineage>
</organism>
<dbReference type="InterPro" id="IPR014001">
    <property type="entry name" value="Helicase_ATP-bd"/>
</dbReference>
<keyword evidence="6" id="KW-0347">Helicase</keyword>
<feature type="domain" description="Helicase C-terminal" evidence="5">
    <location>
        <begin position="591"/>
        <end position="745"/>
    </location>
</feature>
<dbReference type="GO" id="GO:0036297">
    <property type="term" value="P:interstrand cross-link repair"/>
    <property type="evidence" value="ECO:0007669"/>
    <property type="project" value="TreeGrafter"/>
</dbReference>
<evidence type="ECO:0000259" key="4">
    <source>
        <dbReference type="PROSITE" id="PS51192"/>
    </source>
</evidence>
<feature type="compositionally biased region" description="Low complexity" evidence="3">
    <location>
        <begin position="37"/>
        <end position="48"/>
    </location>
</feature>
<evidence type="ECO:0000313" key="6">
    <source>
        <dbReference type="EMBL" id="KZZ90673.1"/>
    </source>
</evidence>
<dbReference type="SUPFAM" id="SSF52540">
    <property type="entry name" value="P-loop containing nucleoside triphosphate hydrolases"/>
    <property type="match status" value="1"/>
</dbReference>
<dbReference type="GO" id="GO:0006289">
    <property type="term" value="P:nucleotide-excision repair"/>
    <property type="evidence" value="ECO:0007669"/>
    <property type="project" value="TreeGrafter"/>
</dbReference>
<dbReference type="PROSITE" id="PS51194">
    <property type="entry name" value="HELICASE_CTER"/>
    <property type="match status" value="1"/>
</dbReference>
<comment type="caution">
    <text evidence="6">The sequence shown here is derived from an EMBL/GenBank/DDBJ whole genome shotgun (WGS) entry which is preliminary data.</text>
</comment>
<dbReference type="Pfam" id="PF00271">
    <property type="entry name" value="Helicase_C"/>
    <property type="match status" value="1"/>
</dbReference>
<dbReference type="EMBL" id="AZGZ01000016">
    <property type="protein sequence ID" value="KZZ90673.1"/>
    <property type="molecule type" value="Genomic_DNA"/>
</dbReference>
<keyword evidence="1" id="KW-0547">Nucleotide-binding</keyword>
<dbReference type="GO" id="GO:0043138">
    <property type="term" value="F:3'-5' DNA helicase activity"/>
    <property type="evidence" value="ECO:0007669"/>
    <property type="project" value="TreeGrafter"/>
</dbReference>
<dbReference type="InterPro" id="IPR055227">
    <property type="entry name" value="HRQ1_WHD"/>
</dbReference>
<dbReference type="CDD" id="cd17923">
    <property type="entry name" value="DEXHc_Hrq1-like"/>
    <property type="match status" value="1"/>
</dbReference>
<feature type="region of interest" description="Disordered" evidence="3">
    <location>
        <begin position="166"/>
        <end position="196"/>
    </location>
</feature>
<dbReference type="Gene3D" id="3.40.50.300">
    <property type="entry name" value="P-loop containing nucleotide triphosphate hydrolases"/>
    <property type="match status" value="2"/>
</dbReference>
<dbReference type="SMART" id="SM00490">
    <property type="entry name" value="HELICc"/>
    <property type="match status" value="1"/>
</dbReference>
<dbReference type="PANTHER" id="PTHR47957:SF3">
    <property type="entry name" value="ATP-DEPENDENT HELICASE HRQ1"/>
    <property type="match status" value="1"/>
</dbReference>
<dbReference type="InterPro" id="IPR018973">
    <property type="entry name" value="MZB"/>
</dbReference>
<evidence type="ECO:0000256" key="3">
    <source>
        <dbReference type="SAM" id="MobiDB-lite"/>
    </source>
</evidence>
<dbReference type="Proteomes" id="UP000242877">
    <property type="component" value="Unassembled WGS sequence"/>
</dbReference>
<dbReference type="Pfam" id="PF09369">
    <property type="entry name" value="MZB"/>
    <property type="match status" value="1"/>
</dbReference>
<dbReference type="PANTHER" id="PTHR47957">
    <property type="entry name" value="ATP-DEPENDENT HELICASE HRQ1"/>
    <property type="match status" value="1"/>
</dbReference>
<reference evidence="6 7" key="1">
    <citation type="journal article" date="2016" name="Genome Biol. Evol.">
        <title>Divergent and convergent evolution of fungal pathogenicity.</title>
        <authorList>
            <person name="Shang Y."/>
            <person name="Xiao G."/>
            <person name="Zheng P."/>
            <person name="Cen K."/>
            <person name="Zhan S."/>
            <person name="Wang C."/>
        </authorList>
    </citation>
    <scope>NUCLEOTIDE SEQUENCE [LARGE SCALE GENOMIC DNA]</scope>
    <source>
        <strain evidence="6 7">ARSEF 7405</strain>
    </source>
</reference>
<name>A0A162IA82_9EURO</name>
<protein>
    <submittedName>
        <fullName evidence="6">DEAD/DEAH box helicase</fullName>
    </submittedName>
</protein>
<dbReference type="InterPro" id="IPR011545">
    <property type="entry name" value="DEAD/DEAH_box_helicase_dom"/>
</dbReference>
<dbReference type="PROSITE" id="PS51192">
    <property type="entry name" value="HELICASE_ATP_BIND_1"/>
    <property type="match status" value="1"/>
</dbReference>
<keyword evidence="6" id="KW-0378">Hydrolase</keyword>
<dbReference type="GO" id="GO:0003676">
    <property type="term" value="F:nucleic acid binding"/>
    <property type="evidence" value="ECO:0007669"/>
    <property type="project" value="InterPro"/>
</dbReference>
<dbReference type="InterPro" id="IPR027417">
    <property type="entry name" value="P-loop_NTPase"/>
</dbReference>
<dbReference type="Pfam" id="PF00270">
    <property type="entry name" value="DEAD"/>
    <property type="match status" value="1"/>
</dbReference>
<dbReference type="CDD" id="cd18797">
    <property type="entry name" value="SF2_C_Hrq"/>
    <property type="match status" value="1"/>
</dbReference>
<dbReference type="InterPro" id="IPR001650">
    <property type="entry name" value="Helicase_C-like"/>
</dbReference>
<gene>
    <name evidence="6" type="ORF">AAP_03768</name>
</gene>
<sequence length="1162" mass="130221">MSARSQGQDHIEIPADKSSIETAAEKSVKAEQDDSTLDSSQLSSTTLSGRKRRQNPTSNSGRDTPAKRKGNGAANGARKRTKQSIPAIPWPEEFQSLSRTHRALNLVYTFCSARNHLATTFDKIKSAVEAQNGGKILTVEDIARLKVLLPHSIRFEVGDGNAVDMASSDHTSARRNKRSSWDDLEPHELAGTDTTQTREESGMLIFSFVDTDLRRGATKSAKKGNIVDDELRIPVYTHKQMLNLIEKRNKRFSDAVNGFLAKCHEELIDPVLKLEEMKTAYIPQVPTATASSQLPLTIPKDRKSMAEIIQDIVNADWYVNQIVPNGHRTFEERPPVFGDLEFPLSQNLVNALFNTRGIIQFYAHQAEAINNLHAGHHVIVSTSTSSGKSLIYQVPMLHALEADPNARGMYIFPTKALAQDQRRAMKELLSFLEGLETVMVETFDGDTPREERDVIRENARIIFTNPDMLHVTILPHHHSWQTFLKQLRYVVVDELHVYNGLFGAHVAFVMRRLRRICSALGNHDVQFVSCSATVSNPVEHMRTIFGIQDVKLTDTDGSPSGRKEFICWNTPFLVPDDPTSGRASSFTETARLFAYLILQGVKVIAFCKIRKQCEILLGSIRDEFRRLDRSDASQLVMGYRGGYSPQDRRQIEREMFEGRLLGIVATSALELGVDIGSLDAVISHGFPFSIANFRQQSGRAGRRNKDSLSILVGDTFALDQHYMRNPEEIFTKPNCELQVDLTNELILESHLQCAAHEVPIEPGYDRQYFGEEIDEISLSRLEKDEFGLYHCNSRFLPQPSRHVSLREIDEISYAIIDTTNGRNVVIEEIEEADVFFTVYEGGIFLHQGYPYLVEELNLDRHFARVKRVHVDWRTSQRDFTDVDAVETEARRPLSSNSPHFAYFGKMKIRTLVFGYFKMDKAGKIFEAVELNNPPIDRQSKGFWLDVPPEALQILKSRNMNAAAAIHAAEHALMLLLPSFVISSPGDVRTECKNAAKEIGPQHWRGNYNNATPLSPPARQRPARLVFYDSRGGPTGSGIASKAFEFAPKLLNRAITRIDTCPCTCPQGCAECVANERCKEMNAVLSKAGASVILRSLAGMKINVDELPWGEELSDQRLKYDMKGCPDLGQGRELPAGLETVIAARPVGGDPKKVVVYDLDSDD</sequence>
<dbReference type="SMART" id="SM00487">
    <property type="entry name" value="DEXDc"/>
    <property type="match status" value="1"/>
</dbReference>
<accession>A0A162IA82</accession>
<evidence type="ECO:0000256" key="2">
    <source>
        <dbReference type="ARBA" id="ARBA00022840"/>
    </source>
</evidence>
<dbReference type="Pfam" id="PF22982">
    <property type="entry name" value="WHD_HRQ1"/>
    <property type="match status" value="1"/>
</dbReference>
<feature type="region of interest" description="Disordered" evidence="3">
    <location>
        <begin position="1"/>
        <end position="87"/>
    </location>
</feature>
<feature type="domain" description="Helicase ATP-binding" evidence="4">
    <location>
        <begin position="369"/>
        <end position="552"/>
    </location>
</feature>
<dbReference type="GO" id="GO:0005634">
    <property type="term" value="C:nucleus"/>
    <property type="evidence" value="ECO:0007669"/>
    <property type="project" value="TreeGrafter"/>
</dbReference>
<dbReference type="GO" id="GO:0005524">
    <property type="term" value="F:ATP binding"/>
    <property type="evidence" value="ECO:0007669"/>
    <property type="project" value="UniProtKB-KW"/>
</dbReference>
<keyword evidence="2" id="KW-0067">ATP-binding</keyword>
<evidence type="ECO:0000256" key="1">
    <source>
        <dbReference type="ARBA" id="ARBA00022741"/>
    </source>
</evidence>
<dbReference type="VEuPathDB" id="FungiDB:AAP_03768"/>
<evidence type="ECO:0000313" key="7">
    <source>
        <dbReference type="Proteomes" id="UP000242877"/>
    </source>
</evidence>
<keyword evidence="7" id="KW-1185">Reference proteome</keyword>
<dbReference type="OrthoDB" id="18781at2759"/>
<feature type="compositionally biased region" description="Basic and acidic residues" evidence="3">
    <location>
        <begin position="179"/>
        <end position="196"/>
    </location>
</feature>
<dbReference type="AlphaFoldDB" id="A0A162IA82"/>
<evidence type="ECO:0000259" key="5">
    <source>
        <dbReference type="PROSITE" id="PS51194"/>
    </source>
</evidence>
<feature type="compositionally biased region" description="Basic and acidic residues" evidence="3">
    <location>
        <begin position="7"/>
        <end position="32"/>
    </location>
</feature>